<evidence type="ECO:0000256" key="1">
    <source>
        <dbReference type="ARBA" id="ARBA00006799"/>
    </source>
</evidence>
<dbReference type="Proteomes" id="UP000075430">
    <property type="component" value="Unassembled WGS sequence"/>
</dbReference>
<accession>A0A150F3B6</accession>
<comment type="similarity">
    <text evidence="1">Belongs to the phage portal family. PBSX subfamily.</text>
</comment>
<reference evidence="4" key="1">
    <citation type="submission" date="2016-02" db="EMBL/GenBank/DDBJ databases">
        <authorList>
            <person name="Dunlap C."/>
        </authorList>
    </citation>
    <scope>NUCLEOTIDE SEQUENCE [LARGE SCALE GENOMIC DNA]</scope>
    <source>
        <strain evidence="4">NRRL B-41092</strain>
    </source>
</reference>
<organism evidence="3 4">
    <name type="scientific">Bacillus nakamurai</name>
    <dbReference type="NCBI Taxonomy" id="1793963"/>
    <lineage>
        <taxon>Bacteria</taxon>
        <taxon>Bacillati</taxon>
        <taxon>Bacillota</taxon>
        <taxon>Bacilli</taxon>
        <taxon>Bacillales</taxon>
        <taxon>Bacillaceae</taxon>
        <taxon>Bacillus</taxon>
    </lineage>
</organism>
<name>A0A150F3B6_9BACI</name>
<sequence length="489" mass="55403">MPNNQSVRATVFKSNMAAPQAKQLYDDQFSDLYGEDIISPPYNIIELKTIAEYSTILQQCIDAYRVNITGFGFDVEYTFDVNSSDVAPAKKKQAEKNWMTLESFYKCLHFDESAETILGYAIEDREKTGNGFMEVLRDGSGKPAGIEYLDVKNMRVCGVTDPVEVTFSYEENGTSKTIKRQKRFRKYVQMQNGRKVFFKEYGDPRIMDMRTGEYVNTLSQQYQANEAIHLKIGSGAYGIPRWVGNIVNLYGARKAEELNFMYFKQGRHVPAAITVENGMLSETSYKELQDYMNDLEGVENAHKFLLIEAEGIAKEKDLHGGEDITPVSVEIKSLAEILQDDALFLEYDDKSRNKLRSAFRLPPLYTGEAQEYNKATADTARKITEEQVFQPERKTLVNKLNTLFLPELGLHDVQLTLKGPDFRDPLEIAKVLTPFITAGAVSPNDLRDLAGRVLGKTLEEWPEEIYSRPPLQGAQDQNAKKTNGDLNQS</sequence>
<dbReference type="PIRSF" id="PIRSF019260">
    <property type="entry name" value="PBSX_XkdE_prd"/>
    <property type="match status" value="1"/>
</dbReference>
<evidence type="ECO:0000313" key="4">
    <source>
        <dbReference type="Proteomes" id="UP000075430"/>
    </source>
</evidence>
<comment type="caution">
    <text evidence="3">The sequence shown here is derived from an EMBL/GenBank/DDBJ whole genome shotgun (WGS) entry which is preliminary data.</text>
</comment>
<dbReference type="NCBIfam" id="TIGR01540">
    <property type="entry name" value="portal_PBSX"/>
    <property type="match status" value="1"/>
</dbReference>
<gene>
    <name evidence="3" type="ORF">AXI58_04435</name>
</gene>
<dbReference type="Pfam" id="PF04860">
    <property type="entry name" value="Phage_portal"/>
    <property type="match status" value="1"/>
</dbReference>
<dbReference type="InterPro" id="IPR006430">
    <property type="entry name" value="Phage_portal_PBSX"/>
</dbReference>
<keyword evidence="4" id="KW-1185">Reference proteome</keyword>
<dbReference type="AlphaFoldDB" id="A0A150F3B6"/>
<dbReference type="EMBL" id="LSBA01000038">
    <property type="protein sequence ID" value="KXZ13394.1"/>
    <property type="molecule type" value="Genomic_DNA"/>
</dbReference>
<protein>
    <submittedName>
        <fullName evidence="3">Phage portal protein</fullName>
    </submittedName>
</protein>
<dbReference type="InterPro" id="IPR016753">
    <property type="entry name" value="PBSX_Firmicutes"/>
</dbReference>
<feature type="region of interest" description="Disordered" evidence="2">
    <location>
        <begin position="464"/>
        <end position="489"/>
    </location>
</feature>
<dbReference type="InterPro" id="IPR006944">
    <property type="entry name" value="Phage/GTA_portal"/>
</dbReference>
<evidence type="ECO:0000256" key="2">
    <source>
        <dbReference type="SAM" id="MobiDB-lite"/>
    </source>
</evidence>
<proteinExistence type="inferred from homology"/>
<dbReference type="STRING" id="1793963.AXI58_04435"/>
<evidence type="ECO:0000313" key="3">
    <source>
        <dbReference type="EMBL" id="KXZ13394.1"/>
    </source>
</evidence>